<keyword evidence="2" id="KW-0732">Signal</keyword>
<dbReference type="Gene3D" id="3.55.50.30">
    <property type="match status" value="1"/>
</dbReference>
<feature type="compositionally biased region" description="Basic and acidic residues" evidence="1">
    <location>
        <begin position="176"/>
        <end position="188"/>
    </location>
</feature>
<evidence type="ECO:0000256" key="2">
    <source>
        <dbReference type="SAM" id="SignalP"/>
    </source>
</evidence>
<organism evidence="3 4">
    <name type="scientific">Paracoccus laeviglucosivorans</name>
    <dbReference type="NCBI Taxonomy" id="1197861"/>
    <lineage>
        <taxon>Bacteria</taxon>
        <taxon>Pseudomonadati</taxon>
        <taxon>Pseudomonadota</taxon>
        <taxon>Alphaproteobacteria</taxon>
        <taxon>Rhodobacterales</taxon>
        <taxon>Paracoccaceae</taxon>
        <taxon>Paracoccus</taxon>
    </lineage>
</organism>
<dbReference type="OrthoDB" id="9775455at2"/>
<name>A0A521BF35_9RHOB</name>
<protein>
    <submittedName>
        <fullName evidence="3">Type III secretion protein C</fullName>
    </submittedName>
</protein>
<dbReference type="InterPro" id="IPR038591">
    <property type="entry name" value="NolW-like_sf"/>
</dbReference>
<dbReference type="Proteomes" id="UP000319014">
    <property type="component" value="Unassembled WGS sequence"/>
</dbReference>
<feature type="signal peptide" evidence="2">
    <location>
        <begin position="1"/>
        <end position="23"/>
    </location>
</feature>
<dbReference type="AlphaFoldDB" id="A0A521BF35"/>
<keyword evidence="4" id="KW-1185">Reference proteome</keyword>
<gene>
    <name evidence="3" type="ORF">SAMN06265221_102266</name>
</gene>
<reference evidence="3 4" key="1">
    <citation type="submission" date="2017-05" db="EMBL/GenBank/DDBJ databases">
        <authorList>
            <person name="Varghese N."/>
            <person name="Submissions S."/>
        </authorList>
    </citation>
    <scope>NUCLEOTIDE SEQUENCE [LARGE SCALE GENOMIC DNA]</scope>
    <source>
        <strain evidence="3 4">DSM 100094</strain>
    </source>
</reference>
<dbReference type="Gene3D" id="3.30.1370.120">
    <property type="match status" value="1"/>
</dbReference>
<dbReference type="RefSeq" id="WP_142661801.1">
    <property type="nucleotide sequence ID" value="NZ_FXTK01000002.1"/>
</dbReference>
<evidence type="ECO:0000256" key="1">
    <source>
        <dbReference type="SAM" id="MobiDB-lite"/>
    </source>
</evidence>
<sequence length="196" mass="21140">MAPVIRALTLGLAMLGLQPAVSAAQGFASLDEDVLERPFPYQANGVRIEAMLQDLTAKTQVPVIPSETLGGTVSMSSPDGTLRDALGEISRQAGAIWWFDGRAVHVEPAANMVSRLIGLDGFTVQDLRDQMREIGLEDPQYPLRAGPDAEMARVVAPRGYVDAVAELAAHMAAARQPEKQGPEKDMPRVIRGRGWQ</sequence>
<evidence type="ECO:0000313" key="4">
    <source>
        <dbReference type="Proteomes" id="UP000319014"/>
    </source>
</evidence>
<feature type="region of interest" description="Disordered" evidence="1">
    <location>
        <begin position="172"/>
        <end position="196"/>
    </location>
</feature>
<evidence type="ECO:0000313" key="3">
    <source>
        <dbReference type="EMBL" id="SMO45689.1"/>
    </source>
</evidence>
<proteinExistence type="predicted"/>
<dbReference type="EMBL" id="FXTK01000002">
    <property type="protein sequence ID" value="SMO45689.1"/>
    <property type="molecule type" value="Genomic_DNA"/>
</dbReference>
<accession>A0A521BF35</accession>
<feature type="chain" id="PRO_5022191151" evidence="2">
    <location>
        <begin position="24"/>
        <end position="196"/>
    </location>
</feature>